<dbReference type="AlphaFoldDB" id="A0A1T5KS08"/>
<evidence type="ECO:0000256" key="1">
    <source>
        <dbReference type="ARBA" id="ARBA00004442"/>
    </source>
</evidence>
<keyword evidence="2 4" id="KW-0472">Membrane</keyword>
<dbReference type="PRINTS" id="PR01021">
    <property type="entry name" value="OMPADOMAIN"/>
</dbReference>
<evidence type="ECO:0000256" key="2">
    <source>
        <dbReference type="ARBA" id="ARBA00023136"/>
    </source>
</evidence>
<evidence type="ECO:0000256" key="5">
    <source>
        <dbReference type="SAM" id="MobiDB-lite"/>
    </source>
</evidence>
<evidence type="ECO:0000313" key="8">
    <source>
        <dbReference type="Proteomes" id="UP000190961"/>
    </source>
</evidence>
<proteinExistence type="predicted"/>
<accession>A0A1T5KS08</accession>
<reference evidence="7 8" key="1">
    <citation type="submission" date="2017-02" db="EMBL/GenBank/DDBJ databases">
        <authorList>
            <person name="Peterson S.W."/>
        </authorList>
    </citation>
    <scope>NUCLEOTIDE SEQUENCE [LARGE SCALE GENOMIC DNA]</scope>
    <source>
        <strain evidence="7 8">DSM 25262</strain>
    </source>
</reference>
<evidence type="ECO:0000259" key="6">
    <source>
        <dbReference type="PROSITE" id="PS51123"/>
    </source>
</evidence>
<evidence type="ECO:0000256" key="3">
    <source>
        <dbReference type="ARBA" id="ARBA00023237"/>
    </source>
</evidence>
<dbReference type="InterPro" id="IPR006665">
    <property type="entry name" value="OmpA-like"/>
</dbReference>
<dbReference type="Gene3D" id="3.30.1330.60">
    <property type="entry name" value="OmpA-like domain"/>
    <property type="match status" value="1"/>
</dbReference>
<dbReference type="Pfam" id="PF00691">
    <property type="entry name" value="OmpA"/>
    <property type="match status" value="1"/>
</dbReference>
<evidence type="ECO:0000313" key="7">
    <source>
        <dbReference type="EMBL" id="SKC66564.1"/>
    </source>
</evidence>
<dbReference type="Proteomes" id="UP000190961">
    <property type="component" value="Unassembled WGS sequence"/>
</dbReference>
<gene>
    <name evidence="7" type="ORF">SAMN05660236_2550</name>
</gene>
<dbReference type="SUPFAM" id="SSF103088">
    <property type="entry name" value="OmpA-like"/>
    <property type="match status" value="1"/>
</dbReference>
<dbReference type="PANTHER" id="PTHR30329">
    <property type="entry name" value="STATOR ELEMENT OF FLAGELLAR MOTOR COMPLEX"/>
    <property type="match status" value="1"/>
</dbReference>
<dbReference type="InterPro" id="IPR036737">
    <property type="entry name" value="OmpA-like_sf"/>
</dbReference>
<sequence length="235" mass="26164">MKPRLYPLSMTVLLLFLLSCAKPLFVSHLSPEGIALTKKKGYGMPTHNYFSRFICFDEKCLKKAAYIKKQRSHRFKGYKDGGKPPRSIPRNNNVPSPDSTVIARQESPVKESLNSAVPTPDSIIVLNEVLFEVDSYKLRPEIFPKLDSVASFVNSKSGLTISISGHTDNTGTENHNAQLSENRAAAIATYLIRKGVKSDWVTSAGYGSTVPVMSNDTAEGRLKNRRVEILIHNRR</sequence>
<dbReference type="PROSITE" id="PS51257">
    <property type="entry name" value="PROKAR_LIPOPROTEIN"/>
    <property type="match status" value="1"/>
</dbReference>
<evidence type="ECO:0000256" key="4">
    <source>
        <dbReference type="PROSITE-ProRule" id="PRU00473"/>
    </source>
</evidence>
<dbReference type="STRING" id="688867.SAMN05660236_2550"/>
<protein>
    <submittedName>
        <fullName evidence="7">Outer membrane protein OmpA</fullName>
    </submittedName>
</protein>
<comment type="subcellular location">
    <subcellularLocation>
        <location evidence="1">Cell outer membrane</location>
    </subcellularLocation>
</comment>
<dbReference type="PANTHER" id="PTHR30329:SF21">
    <property type="entry name" value="LIPOPROTEIN YIAD-RELATED"/>
    <property type="match status" value="1"/>
</dbReference>
<name>A0A1T5KS08_9BACT</name>
<keyword evidence="3" id="KW-0998">Cell outer membrane</keyword>
<dbReference type="GO" id="GO:0009279">
    <property type="term" value="C:cell outer membrane"/>
    <property type="evidence" value="ECO:0007669"/>
    <property type="project" value="UniProtKB-SubCell"/>
</dbReference>
<dbReference type="PROSITE" id="PS51123">
    <property type="entry name" value="OMPA_2"/>
    <property type="match status" value="1"/>
</dbReference>
<dbReference type="InterPro" id="IPR006664">
    <property type="entry name" value="OMP_bac"/>
</dbReference>
<feature type="region of interest" description="Disordered" evidence="5">
    <location>
        <begin position="75"/>
        <end position="100"/>
    </location>
</feature>
<keyword evidence="8" id="KW-1185">Reference proteome</keyword>
<dbReference type="EMBL" id="FUZU01000001">
    <property type="protein sequence ID" value="SKC66564.1"/>
    <property type="molecule type" value="Genomic_DNA"/>
</dbReference>
<dbReference type="InterPro" id="IPR050330">
    <property type="entry name" value="Bact_OuterMem_StrucFunc"/>
</dbReference>
<feature type="compositionally biased region" description="Polar residues" evidence="5">
    <location>
        <begin position="89"/>
        <end position="99"/>
    </location>
</feature>
<organism evidence="7 8">
    <name type="scientific">Ohtaekwangia koreensis</name>
    <dbReference type="NCBI Taxonomy" id="688867"/>
    <lineage>
        <taxon>Bacteria</taxon>
        <taxon>Pseudomonadati</taxon>
        <taxon>Bacteroidota</taxon>
        <taxon>Cytophagia</taxon>
        <taxon>Cytophagales</taxon>
        <taxon>Fulvivirgaceae</taxon>
        <taxon>Ohtaekwangia</taxon>
    </lineage>
</organism>
<feature type="domain" description="OmpA-like" evidence="6">
    <location>
        <begin position="118"/>
        <end position="235"/>
    </location>
</feature>
<dbReference type="CDD" id="cd07185">
    <property type="entry name" value="OmpA_C-like"/>
    <property type="match status" value="1"/>
</dbReference>